<protein>
    <submittedName>
        <fullName evidence="1">Uncharacterized protein</fullName>
    </submittedName>
</protein>
<proteinExistence type="predicted"/>
<evidence type="ECO:0000313" key="1">
    <source>
        <dbReference type="EMBL" id="MBX69037.1"/>
    </source>
</evidence>
<sequence>MCQICEGMQIFISAKLQSIKN</sequence>
<accession>A0A2P2QQ14</accession>
<name>A0A2P2QQ14_RHIMU</name>
<organism evidence="1">
    <name type="scientific">Rhizophora mucronata</name>
    <name type="common">Asiatic mangrove</name>
    <dbReference type="NCBI Taxonomy" id="61149"/>
    <lineage>
        <taxon>Eukaryota</taxon>
        <taxon>Viridiplantae</taxon>
        <taxon>Streptophyta</taxon>
        <taxon>Embryophyta</taxon>
        <taxon>Tracheophyta</taxon>
        <taxon>Spermatophyta</taxon>
        <taxon>Magnoliopsida</taxon>
        <taxon>eudicotyledons</taxon>
        <taxon>Gunneridae</taxon>
        <taxon>Pentapetalae</taxon>
        <taxon>rosids</taxon>
        <taxon>fabids</taxon>
        <taxon>Malpighiales</taxon>
        <taxon>Rhizophoraceae</taxon>
        <taxon>Rhizophora</taxon>
    </lineage>
</organism>
<dbReference type="AlphaFoldDB" id="A0A2P2QQ14"/>
<reference evidence="1" key="1">
    <citation type="submission" date="2018-02" db="EMBL/GenBank/DDBJ databases">
        <title>Rhizophora mucronata_Transcriptome.</title>
        <authorList>
            <person name="Meera S.P."/>
            <person name="Sreeshan A."/>
            <person name="Augustine A."/>
        </authorList>
    </citation>
    <scope>NUCLEOTIDE SEQUENCE</scope>
    <source>
        <tissue evidence="1">Leaf</tissue>
    </source>
</reference>
<dbReference type="EMBL" id="GGEC01088553">
    <property type="protein sequence ID" value="MBX69037.1"/>
    <property type="molecule type" value="Transcribed_RNA"/>
</dbReference>